<keyword evidence="5 8" id="KW-0812">Transmembrane</keyword>
<protein>
    <submittedName>
        <fullName evidence="10">Drug resistance transporter, EmrB/QacA subfamily</fullName>
    </submittedName>
</protein>
<evidence type="ECO:0000256" key="4">
    <source>
        <dbReference type="ARBA" id="ARBA00022475"/>
    </source>
</evidence>
<feature type="transmembrane region" description="Helical" evidence="8">
    <location>
        <begin position="318"/>
        <end position="337"/>
    </location>
</feature>
<feature type="transmembrane region" description="Helical" evidence="8">
    <location>
        <begin position="126"/>
        <end position="144"/>
    </location>
</feature>
<feature type="transmembrane region" description="Helical" evidence="8">
    <location>
        <begin position="156"/>
        <end position="177"/>
    </location>
</feature>
<comment type="similarity">
    <text evidence="2">Belongs to the major facilitator superfamily. EmrB family.</text>
</comment>
<dbReference type="InterPro" id="IPR036259">
    <property type="entry name" value="MFS_trans_sf"/>
</dbReference>
<dbReference type="Proteomes" id="UP000006640">
    <property type="component" value="Chromosome"/>
</dbReference>
<dbReference type="CDD" id="cd17321">
    <property type="entry name" value="MFS_MMR_MDR_like"/>
    <property type="match status" value="1"/>
</dbReference>
<keyword evidence="4" id="KW-1003">Cell membrane</keyword>
<dbReference type="PANTHER" id="PTHR42718:SF9">
    <property type="entry name" value="MAJOR FACILITATOR SUPERFAMILY MULTIDRUG TRANSPORTER MFSC"/>
    <property type="match status" value="1"/>
</dbReference>
<feature type="transmembrane region" description="Helical" evidence="8">
    <location>
        <begin position="284"/>
        <end position="306"/>
    </location>
</feature>
<dbReference type="InterPro" id="IPR011701">
    <property type="entry name" value="MFS"/>
</dbReference>
<evidence type="ECO:0000259" key="9">
    <source>
        <dbReference type="PROSITE" id="PS50850"/>
    </source>
</evidence>
<keyword evidence="11" id="KW-1185">Reference proteome</keyword>
<dbReference type="Pfam" id="PF07690">
    <property type="entry name" value="MFS_1"/>
    <property type="match status" value="1"/>
</dbReference>
<feature type="transmembrane region" description="Helical" evidence="8">
    <location>
        <begin position="394"/>
        <end position="413"/>
    </location>
</feature>
<feature type="transmembrane region" description="Helical" evidence="8">
    <location>
        <begin position="255"/>
        <end position="278"/>
    </location>
</feature>
<name>D6Y5J3_THEBD</name>
<dbReference type="Gene3D" id="1.20.1250.20">
    <property type="entry name" value="MFS general substrate transporter like domains"/>
    <property type="match status" value="1"/>
</dbReference>
<sequence length="466" mass="48210">MLCVCCTSLLMVALDNTIVNVALPALGEDLHAPLSGLQWTMDAYTLTLAGLLILSGSVADRIGRRRVFRTGLLIFTAGSLLCGIAPNLPGLVAFRVVQAVGGSMLNPVALSIITTTFTDPKERAQAIGVWGGVAGISMALGPLTGGVLTETAGWRAIFWINVPIGLLAWVLTGRFVPESKARRPRAIDPVGQLLMITLLVSLTYGIIEAPHAGRAVGLGCGAVAAAALAALVWYESRRPEPLIDVRFFRSAPFSGAAAMAVLGFAALGSFLFLTTLYLQRHRGLTAFEAGLCTLPLALTAFVVAPLAGRLVGTRGPRAPLVVAGVCFAVTGALLTRVTLDTPLPPLLACFALFGLGFGMLNPPVTNTAVTGMPAAQASVAAAIASTSRQVGQSLGIAIAGSIVATAATASGFVRAAHAAWWINAGYGALILCLAVITTGRWARGTAQRTAARLMADEPVGSTERHR</sequence>
<dbReference type="GO" id="GO:0005886">
    <property type="term" value="C:plasma membrane"/>
    <property type="evidence" value="ECO:0007669"/>
    <property type="project" value="UniProtKB-SubCell"/>
</dbReference>
<dbReference type="Gene3D" id="1.20.1720.10">
    <property type="entry name" value="Multidrug resistance protein D"/>
    <property type="match status" value="1"/>
</dbReference>
<evidence type="ECO:0000256" key="8">
    <source>
        <dbReference type="SAM" id="Phobius"/>
    </source>
</evidence>
<dbReference type="InterPro" id="IPR004638">
    <property type="entry name" value="EmrB-like"/>
</dbReference>
<dbReference type="EMBL" id="CP001874">
    <property type="protein sequence ID" value="ADG89388.1"/>
    <property type="molecule type" value="Genomic_DNA"/>
</dbReference>
<evidence type="ECO:0000256" key="5">
    <source>
        <dbReference type="ARBA" id="ARBA00022692"/>
    </source>
</evidence>
<dbReference type="GO" id="GO:0022857">
    <property type="term" value="F:transmembrane transporter activity"/>
    <property type="evidence" value="ECO:0007669"/>
    <property type="project" value="InterPro"/>
</dbReference>
<evidence type="ECO:0000256" key="3">
    <source>
        <dbReference type="ARBA" id="ARBA00022448"/>
    </source>
</evidence>
<organism evidence="10 11">
    <name type="scientific">Thermobispora bispora (strain ATCC 19993 / DSM 43833 / CBS 139.67 / JCM 10125 / KCTC 9307 / NBRC 14880 / R51)</name>
    <dbReference type="NCBI Taxonomy" id="469371"/>
    <lineage>
        <taxon>Bacteria</taxon>
        <taxon>Bacillati</taxon>
        <taxon>Actinomycetota</taxon>
        <taxon>Actinomycetes</taxon>
        <taxon>Streptosporangiales</taxon>
        <taxon>Streptosporangiaceae</taxon>
        <taxon>Thermobispora</taxon>
    </lineage>
</organism>
<accession>D6Y5J3</accession>
<proteinExistence type="inferred from homology"/>
<feature type="transmembrane region" description="Helical" evidence="8">
    <location>
        <begin position="43"/>
        <end position="60"/>
    </location>
</feature>
<feature type="domain" description="Major facilitator superfamily (MFS) profile" evidence="9">
    <location>
        <begin position="1"/>
        <end position="442"/>
    </location>
</feature>
<evidence type="ECO:0000256" key="7">
    <source>
        <dbReference type="ARBA" id="ARBA00023136"/>
    </source>
</evidence>
<evidence type="ECO:0000313" key="10">
    <source>
        <dbReference type="EMBL" id="ADG89388.1"/>
    </source>
</evidence>
<dbReference type="KEGG" id="tbi:Tbis_2687"/>
<dbReference type="PANTHER" id="PTHR42718">
    <property type="entry name" value="MAJOR FACILITATOR SUPERFAMILY MULTIDRUG TRANSPORTER MFSC"/>
    <property type="match status" value="1"/>
</dbReference>
<keyword evidence="6 8" id="KW-1133">Transmembrane helix</keyword>
<keyword evidence="3" id="KW-0813">Transport</keyword>
<comment type="subcellular location">
    <subcellularLocation>
        <location evidence="1">Cell membrane</location>
        <topology evidence="1">Multi-pass membrane protein</topology>
    </subcellularLocation>
</comment>
<dbReference type="SUPFAM" id="SSF103473">
    <property type="entry name" value="MFS general substrate transporter"/>
    <property type="match status" value="1"/>
</dbReference>
<feature type="transmembrane region" description="Helical" evidence="8">
    <location>
        <begin position="189"/>
        <end position="207"/>
    </location>
</feature>
<keyword evidence="7 8" id="KW-0472">Membrane</keyword>
<dbReference type="PROSITE" id="PS50850">
    <property type="entry name" value="MFS"/>
    <property type="match status" value="1"/>
</dbReference>
<dbReference type="NCBIfam" id="TIGR00711">
    <property type="entry name" value="efflux_EmrB"/>
    <property type="match status" value="1"/>
</dbReference>
<feature type="transmembrane region" description="Helical" evidence="8">
    <location>
        <begin position="67"/>
        <end position="86"/>
    </location>
</feature>
<feature type="transmembrane region" description="Helical" evidence="8">
    <location>
        <begin position="343"/>
        <end position="360"/>
    </location>
</feature>
<gene>
    <name evidence="10" type="ordered locus">Tbis_2687</name>
</gene>
<evidence type="ECO:0000256" key="2">
    <source>
        <dbReference type="ARBA" id="ARBA00008537"/>
    </source>
</evidence>
<reference evidence="10 11" key="1">
    <citation type="submission" date="2010-01" db="EMBL/GenBank/DDBJ databases">
        <title>The complete genome of Thermobispora bispora DSM 43833.</title>
        <authorList>
            <consortium name="US DOE Joint Genome Institute (JGI-PGF)"/>
            <person name="Lucas S."/>
            <person name="Copeland A."/>
            <person name="Lapidus A."/>
            <person name="Glavina del Rio T."/>
            <person name="Dalin E."/>
            <person name="Tice H."/>
            <person name="Bruce D."/>
            <person name="Goodwin L."/>
            <person name="Pitluck S."/>
            <person name="Kyrpides N."/>
            <person name="Mavromatis K."/>
            <person name="Ivanova N."/>
            <person name="Mikhailova N."/>
            <person name="Chertkov O."/>
            <person name="Brettin T."/>
            <person name="Detter J.C."/>
            <person name="Han C."/>
            <person name="Larimer F."/>
            <person name="Land M."/>
            <person name="Hauser L."/>
            <person name="Markowitz V."/>
            <person name="Cheng J.-F."/>
            <person name="Hugenholtz P."/>
            <person name="Woyke T."/>
            <person name="Wu D."/>
            <person name="Jando M."/>
            <person name="Schneider S."/>
            <person name="Klenk H.-P."/>
            <person name="Eisen J.A."/>
        </authorList>
    </citation>
    <scope>NUCLEOTIDE SEQUENCE [LARGE SCALE GENOMIC DNA]</scope>
    <source>
        <strain evidence="11">ATCC 19993 / DSM 43833 / CBS 139.67 / JCM 10125 / KCTC 9307 / NBRC 14880 / R51</strain>
    </source>
</reference>
<dbReference type="PRINTS" id="PR01036">
    <property type="entry name" value="TCRTETB"/>
</dbReference>
<dbReference type="AlphaFoldDB" id="D6Y5J3"/>
<evidence type="ECO:0000313" key="11">
    <source>
        <dbReference type="Proteomes" id="UP000006640"/>
    </source>
</evidence>
<feature type="transmembrane region" description="Helical" evidence="8">
    <location>
        <begin position="213"/>
        <end position="234"/>
    </location>
</feature>
<evidence type="ECO:0000256" key="1">
    <source>
        <dbReference type="ARBA" id="ARBA00004651"/>
    </source>
</evidence>
<feature type="transmembrane region" description="Helical" evidence="8">
    <location>
        <begin position="419"/>
        <end position="442"/>
    </location>
</feature>
<evidence type="ECO:0000256" key="6">
    <source>
        <dbReference type="ARBA" id="ARBA00022989"/>
    </source>
</evidence>
<dbReference type="eggNOG" id="COG0477">
    <property type="taxonomic scope" value="Bacteria"/>
</dbReference>
<dbReference type="HOGENOM" id="CLU_000960_28_2_11"/>
<feature type="transmembrane region" description="Helical" evidence="8">
    <location>
        <begin position="92"/>
        <end position="114"/>
    </location>
</feature>
<dbReference type="InterPro" id="IPR020846">
    <property type="entry name" value="MFS_dom"/>
</dbReference>